<keyword evidence="3 6" id="KW-0479">Metal-binding</keyword>
<dbReference type="FunFam" id="3.90.230.10:FF:000007">
    <property type="entry name" value="Xaa-Pro aminopeptidase P"/>
    <property type="match status" value="1"/>
</dbReference>
<dbReference type="PROSITE" id="PS00491">
    <property type="entry name" value="PROLINE_PEPTIDASE"/>
    <property type="match status" value="1"/>
</dbReference>
<dbReference type="InterPro" id="IPR000587">
    <property type="entry name" value="Creatinase_N"/>
</dbReference>
<dbReference type="Pfam" id="PF16189">
    <property type="entry name" value="Creatinase_N_2"/>
    <property type="match status" value="1"/>
</dbReference>
<dbReference type="SUPFAM" id="SSF53092">
    <property type="entry name" value="Creatinase/prolidase N-terminal domain"/>
    <property type="match status" value="1"/>
</dbReference>
<evidence type="ECO:0000256" key="4">
    <source>
        <dbReference type="ARBA" id="ARBA00022801"/>
    </source>
</evidence>
<evidence type="ECO:0000259" key="7">
    <source>
        <dbReference type="Pfam" id="PF00557"/>
    </source>
</evidence>
<keyword evidence="11" id="KW-1185">Reference proteome</keyword>
<dbReference type="GO" id="GO:0070006">
    <property type="term" value="F:metalloaminopeptidase activity"/>
    <property type="evidence" value="ECO:0007669"/>
    <property type="project" value="InterPro"/>
</dbReference>
<dbReference type="VEuPathDB" id="ToxoDB:TGME49_261600"/>
<keyword evidence="4" id="KW-0378">Hydrolase</keyword>
<feature type="domain" description="Peptidase M24" evidence="7">
    <location>
        <begin position="564"/>
        <end position="787"/>
    </location>
</feature>
<organism evidence="10 11">
    <name type="scientific">Toxoplasma gondii</name>
    <dbReference type="NCBI Taxonomy" id="5811"/>
    <lineage>
        <taxon>Eukaryota</taxon>
        <taxon>Sar</taxon>
        <taxon>Alveolata</taxon>
        <taxon>Apicomplexa</taxon>
        <taxon>Conoidasida</taxon>
        <taxon>Coccidia</taxon>
        <taxon>Eucoccidiorida</taxon>
        <taxon>Eimeriorina</taxon>
        <taxon>Sarcocystidae</taxon>
        <taxon>Toxoplasma</taxon>
    </lineage>
</organism>
<reference evidence="10 11" key="1">
    <citation type="submission" date="2020-03" db="EMBL/GenBank/DDBJ databases">
        <title>Genome sequence of Toxoplasma gondii RH-88 strain.</title>
        <authorList>
            <person name="Lorenzi H.A."/>
            <person name="Venepally P."/>
            <person name="Rozenberg A."/>
            <person name="Sibley D."/>
        </authorList>
    </citation>
    <scope>NUCLEOTIDE SEQUENCE [LARGE SCALE GENOMIC DNA]</scope>
    <source>
        <strain evidence="10 11">RH-88</strain>
    </source>
</reference>
<evidence type="ECO:0000259" key="9">
    <source>
        <dbReference type="Pfam" id="PF16188"/>
    </source>
</evidence>
<dbReference type="GO" id="GO:0005737">
    <property type="term" value="C:cytoplasm"/>
    <property type="evidence" value="ECO:0007669"/>
    <property type="project" value="UniProtKB-ARBA"/>
</dbReference>
<dbReference type="AlphaFoldDB" id="A0A7J6K387"/>
<feature type="domain" description="Peptidase M24 C-terminal" evidence="9">
    <location>
        <begin position="799"/>
        <end position="847"/>
    </location>
</feature>
<sequence>MIPLSFPRLRQAGGGNFLRPQYRRCRGHVRVSTKALWGGFHAAHAPAFFPGTLTSTVNPFHAPLTCLPHRTASCLSFQGSSAASTGCPFWLGALSAVFSLLTLSGRGVSFVSRRALDSSRHCSSPSACLHSTLHGLPPSQFLSSGNFLQSLQKPSLRFCSSSMARDGQSSDAGLSPGEKLSQMRTLMKDRNLDAFVVYSGDAHGSEIPAPSDERRQFLTGFDGSSGVAVVTADEALLWTDGRYFVQAEQQLDASLWTLMKQNTPGTPKVPEWLFNNSKVKRVGIDGHCTPISEYRQLLHAGFSPPSAPCLGASSSLSLKNDGASRPSDIAESKELILSENLVDLVWGAARPPAPCAEIHVHPLSYAGATTREKAAQVLQQMAAARCDVLLLSALDDVAWFLNLRGADVPCSPVFLSYCLIVNTASASCPPESGNPAQDASPLIVLYTNEARIKGAVAEELAKSRVYVRPYASVCNDLRHVLQNKPSFVDFIRNAGQKGNAEADVVNRQSDDRSKKEKTGAEMLWLDPTANVSIFATANECDTRVTLTVTPAAKQKAVKNPAELEGMKEAHVQDGVALAKFLTWLEERSEDPQAESFTEWEVAQVVDGLRALSPSFRGISFSTIASANANAAIVHYRPIREHSAPVTSSCLFLLDSGAHYAVGGTTDVTRTVHTGTPSESQKRYFTLVLKGFIGLSRQVFPQGTRGPQLDVLARQHLWASGLDYRHGTGHGVGSYLNVHEGPIGISPRLICQAGETDLAEGNVLSVEPGFYQQGSLGIRIENLVYVTKATPSENFENMRFLRFDQLTVVPIQKKLILPSLLTNEEIQWLNDYHQKVWTLVAPRLQEEAKQNNAVTSITVGGNRLMGAETRSTFAVDLSGFFRHLECSL</sequence>
<comment type="similarity">
    <text evidence="2 6">Belongs to the peptidase M24B family.</text>
</comment>
<dbReference type="EMBL" id="JAAUHK010000194">
    <property type="protein sequence ID" value="KAF4641102.1"/>
    <property type="molecule type" value="Genomic_DNA"/>
</dbReference>
<dbReference type="Pfam" id="PF01321">
    <property type="entry name" value="Creatinase_N"/>
    <property type="match status" value="1"/>
</dbReference>
<proteinExistence type="inferred from homology"/>
<dbReference type="InterPro" id="IPR032416">
    <property type="entry name" value="Peptidase_M24_C"/>
</dbReference>
<evidence type="ECO:0000259" key="8">
    <source>
        <dbReference type="Pfam" id="PF01321"/>
    </source>
</evidence>
<dbReference type="Gene3D" id="3.40.350.10">
    <property type="entry name" value="Creatinase/prolidase N-terminal domain"/>
    <property type="match status" value="2"/>
</dbReference>
<dbReference type="CDD" id="cd01085">
    <property type="entry name" value="APP"/>
    <property type="match status" value="1"/>
</dbReference>
<dbReference type="InterPro" id="IPR000994">
    <property type="entry name" value="Pept_M24"/>
</dbReference>
<feature type="domain" description="Creatinase N-terminal" evidence="8">
    <location>
        <begin position="180"/>
        <end position="298"/>
    </location>
</feature>
<gene>
    <name evidence="10" type="ORF">TGRH88_069110</name>
</gene>
<dbReference type="InterPro" id="IPR033740">
    <property type="entry name" value="Pept_M24B"/>
</dbReference>
<dbReference type="Gene3D" id="3.90.230.10">
    <property type="entry name" value="Creatinase/methionine aminopeptidase superfamily"/>
    <property type="match status" value="1"/>
</dbReference>
<evidence type="ECO:0000256" key="6">
    <source>
        <dbReference type="RuleBase" id="RU000590"/>
    </source>
</evidence>
<dbReference type="Proteomes" id="UP000557509">
    <property type="component" value="Unassembled WGS sequence"/>
</dbReference>
<dbReference type="PANTHER" id="PTHR43763:SF6">
    <property type="entry name" value="XAA-PRO AMINOPEPTIDASE 1"/>
    <property type="match status" value="1"/>
</dbReference>
<protein>
    <submittedName>
        <fullName evidence="10">Creatinase domain-containing protein</fullName>
    </submittedName>
</protein>
<dbReference type="PANTHER" id="PTHR43763">
    <property type="entry name" value="XAA-PRO AMINOPEPTIDASE 1"/>
    <property type="match status" value="1"/>
</dbReference>
<evidence type="ECO:0000256" key="3">
    <source>
        <dbReference type="ARBA" id="ARBA00022723"/>
    </source>
</evidence>
<dbReference type="InterPro" id="IPR036005">
    <property type="entry name" value="Creatinase/aminopeptidase-like"/>
</dbReference>
<name>A0A7J6K387_TOXGO</name>
<dbReference type="InterPro" id="IPR001131">
    <property type="entry name" value="Peptidase_M24B_aminopep-P_CS"/>
</dbReference>
<dbReference type="SUPFAM" id="SSF55920">
    <property type="entry name" value="Creatinase/aminopeptidase"/>
    <property type="match status" value="1"/>
</dbReference>
<dbReference type="InterPro" id="IPR050422">
    <property type="entry name" value="X-Pro_aminopeptidase_P"/>
</dbReference>
<dbReference type="Pfam" id="PF16188">
    <property type="entry name" value="Peptidase_M24_C"/>
    <property type="match status" value="1"/>
</dbReference>
<dbReference type="GO" id="GO:0046872">
    <property type="term" value="F:metal ion binding"/>
    <property type="evidence" value="ECO:0007669"/>
    <property type="project" value="UniProtKB-KW"/>
</dbReference>
<evidence type="ECO:0000313" key="11">
    <source>
        <dbReference type="Proteomes" id="UP000557509"/>
    </source>
</evidence>
<comment type="caution">
    <text evidence="10">The sequence shown here is derived from an EMBL/GenBank/DDBJ whole genome shotgun (WGS) entry which is preliminary data.</text>
</comment>
<keyword evidence="5" id="KW-0464">Manganese</keyword>
<evidence type="ECO:0000256" key="1">
    <source>
        <dbReference type="ARBA" id="ARBA00001936"/>
    </source>
</evidence>
<comment type="cofactor">
    <cofactor evidence="1">
        <name>Mn(2+)</name>
        <dbReference type="ChEBI" id="CHEBI:29035"/>
    </cofactor>
</comment>
<evidence type="ECO:0000256" key="5">
    <source>
        <dbReference type="ARBA" id="ARBA00023211"/>
    </source>
</evidence>
<evidence type="ECO:0000313" key="10">
    <source>
        <dbReference type="EMBL" id="KAF4641102.1"/>
    </source>
</evidence>
<dbReference type="InterPro" id="IPR029149">
    <property type="entry name" value="Creatin/AminoP/Spt16_N"/>
</dbReference>
<dbReference type="Pfam" id="PF00557">
    <property type="entry name" value="Peptidase_M24"/>
    <property type="match status" value="1"/>
</dbReference>
<evidence type="ECO:0000256" key="2">
    <source>
        <dbReference type="ARBA" id="ARBA00008766"/>
    </source>
</evidence>
<accession>A0A7J6K387</accession>